<dbReference type="InterPro" id="IPR015424">
    <property type="entry name" value="PyrdxlP-dep_Trfase"/>
</dbReference>
<evidence type="ECO:0000256" key="2">
    <source>
        <dbReference type="ARBA" id="ARBA00003444"/>
    </source>
</evidence>
<dbReference type="Gene3D" id="3.40.640.10">
    <property type="entry name" value="Type I PLP-dependent aspartate aminotransferase-like (Major domain)"/>
    <property type="match status" value="1"/>
</dbReference>
<comment type="cofactor">
    <cofactor evidence="1">
        <name>pyridoxal 5'-phosphate</name>
        <dbReference type="ChEBI" id="CHEBI:597326"/>
    </cofactor>
</comment>
<keyword evidence="5" id="KW-0169">Cobalamin biosynthesis</keyword>
<dbReference type="AlphaFoldDB" id="A0A5C0SFU5"/>
<name>A0A5C0SFU5_CRATE</name>
<evidence type="ECO:0000313" key="11">
    <source>
        <dbReference type="EMBL" id="QEK11809.1"/>
    </source>
</evidence>
<keyword evidence="6" id="KW-0663">Pyridoxal phosphate</keyword>
<dbReference type="Proteomes" id="UP000324646">
    <property type="component" value="Chromosome"/>
</dbReference>
<evidence type="ECO:0000256" key="5">
    <source>
        <dbReference type="ARBA" id="ARBA00022573"/>
    </source>
</evidence>
<dbReference type="InterPro" id="IPR004839">
    <property type="entry name" value="Aminotransferase_I/II_large"/>
</dbReference>
<evidence type="ECO:0000256" key="7">
    <source>
        <dbReference type="ARBA" id="ARBA00023239"/>
    </source>
</evidence>
<proteinExistence type="predicted"/>
<dbReference type="InterPro" id="IPR005860">
    <property type="entry name" value="CobD"/>
</dbReference>
<feature type="domain" description="Aminotransferase class I/classII large" evidence="10">
    <location>
        <begin position="23"/>
        <end position="353"/>
    </location>
</feature>
<dbReference type="GO" id="GO:0048472">
    <property type="term" value="F:threonine-phosphate decarboxylase activity"/>
    <property type="evidence" value="ECO:0007669"/>
    <property type="project" value="UniProtKB-EC"/>
</dbReference>
<organism evidence="11 12">
    <name type="scientific">Crassaminicella thermophila</name>
    <dbReference type="NCBI Taxonomy" id="2599308"/>
    <lineage>
        <taxon>Bacteria</taxon>
        <taxon>Bacillati</taxon>
        <taxon>Bacillota</taxon>
        <taxon>Clostridia</taxon>
        <taxon>Eubacteriales</taxon>
        <taxon>Clostridiaceae</taxon>
        <taxon>Crassaminicella</taxon>
    </lineage>
</organism>
<keyword evidence="7 11" id="KW-0456">Lyase</keyword>
<dbReference type="InterPro" id="IPR015421">
    <property type="entry name" value="PyrdxlP-dep_Trfase_major"/>
</dbReference>
<dbReference type="Pfam" id="PF00155">
    <property type="entry name" value="Aminotran_1_2"/>
    <property type="match status" value="1"/>
</dbReference>
<comment type="pathway">
    <text evidence="3">Cofactor biosynthesis; adenosylcobalamin biosynthesis.</text>
</comment>
<gene>
    <name evidence="11" type="ORF">FQB35_05190</name>
</gene>
<dbReference type="CDD" id="cd00609">
    <property type="entry name" value="AAT_like"/>
    <property type="match status" value="1"/>
</dbReference>
<reference evidence="11 12" key="1">
    <citation type="submission" date="2019-07" db="EMBL/GenBank/DDBJ databases">
        <title>Complete genome of Crassaminicella thermophila SY095.</title>
        <authorList>
            <person name="Li X."/>
        </authorList>
    </citation>
    <scope>NUCLEOTIDE SEQUENCE [LARGE SCALE GENOMIC DNA]</scope>
    <source>
        <strain evidence="11 12">SY095</strain>
    </source>
</reference>
<evidence type="ECO:0000313" key="12">
    <source>
        <dbReference type="Proteomes" id="UP000324646"/>
    </source>
</evidence>
<dbReference type="PANTHER" id="PTHR42885:SF1">
    <property type="entry name" value="THREONINE-PHOSPHATE DECARBOXYLASE"/>
    <property type="match status" value="1"/>
</dbReference>
<dbReference type="GO" id="GO:0009236">
    <property type="term" value="P:cobalamin biosynthetic process"/>
    <property type="evidence" value="ECO:0007669"/>
    <property type="project" value="UniProtKB-UniPathway"/>
</dbReference>
<dbReference type="GO" id="GO:0030170">
    <property type="term" value="F:pyridoxal phosphate binding"/>
    <property type="evidence" value="ECO:0007669"/>
    <property type="project" value="InterPro"/>
</dbReference>
<evidence type="ECO:0000256" key="3">
    <source>
        <dbReference type="ARBA" id="ARBA00004953"/>
    </source>
</evidence>
<comment type="function">
    <text evidence="2">Decarboxylates L-threonine-O-3-phosphate to yield (R)-1-amino-2-propanol O-2-phosphate, the precursor for the linkage between the nucleotide loop and the corrin ring in cobalamin.</text>
</comment>
<sequence length="360" mass="41909">MKCVKHGGNIYEIADKLGVGKEEIIDFSANINPLGLPDSYKEALVKNINIIENYPDPKYRGLVEAIANYHHIDNKYITVGNGATEVIFSIIENLKPRRSLILAPTFLEYERALIRAGSYVEYYYLKEENDFQIEDEFLKDIDENLDLIILCNPNNPTSQLIDKNRMVKIINHCKKNNISLMIDEAFVDFVDDPDQVTMLSFVKDYKNLYIIRALTKFFAIPGLRIGYGITSNENLLKNINDYKEPWTINSYAAMAGEVVLKDQFYIKRSREWIMAEKVHFYSQLKKINSIKVYKPKANYILFKLLGDKKDLREALLKKKILIRSCSNYINMNNSFYRIAIKDRKTNEKFIKALKEVLYES</sequence>
<keyword evidence="12" id="KW-1185">Reference proteome</keyword>
<dbReference type="Gene3D" id="3.90.1150.10">
    <property type="entry name" value="Aspartate Aminotransferase, domain 1"/>
    <property type="match status" value="1"/>
</dbReference>
<evidence type="ECO:0000256" key="4">
    <source>
        <dbReference type="ARBA" id="ARBA00012285"/>
    </source>
</evidence>
<evidence type="ECO:0000256" key="1">
    <source>
        <dbReference type="ARBA" id="ARBA00001933"/>
    </source>
</evidence>
<comment type="catalytic activity">
    <reaction evidence="9">
        <text>O-phospho-L-threonine + H(+) = (R)-1-aminopropan-2-yl phosphate + CO2</text>
        <dbReference type="Rhea" id="RHEA:11492"/>
        <dbReference type="ChEBI" id="CHEBI:15378"/>
        <dbReference type="ChEBI" id="CHEBI:16526"/>
        <dbReference type="ChEBI" id="CHEBI:58563"/>
        <dbReference type="ChEBI" id="CHEBI:58675"/>
        <dbReference type="EC" id="4.1.1.81"/>
    </reaction>
</comment>
<accession>A0A5C0SFU5</accession>
<dbReference type="PANTHER" id="PTHR42885">
    <property type="entry name" value="HISTIDINOL-PHOSPHATE AMINOTRANSFERASE-RELATED"/>
    <property type="match status" value="1"/>
</dbReference>
<evidence type="ECO:0000256" key="8">
    <source>
        <dbReference type="ARBA" id="ARBA00029996"/>
    </source>
</evidence>
<dbReference type="EMBL" id="CP042243">
    <property type="protein sequence ID" value="QEK11809.1"/>
    <property type="molecule type" value="Genomic_DNA"/>
</dbReference>
<dbReference type="UniPathway" id="UPA00148"/>
<evidence type="ECO:0000256" key="9">
    <source>
        <dbReference type="ARBA" id="ARBA00048531"/>
    </source>
</evidence>
<protein>
    <recommendedName>
        <fullName evidence="4">threonine-phosphate decarboxylase</fullName>
        <ecNumber evidence="4">4.1.1.81</ecNumber>
    </recommendedName>
    <alternativeName>
        <fullName evidence="8">L-threonine-O-3-phosphate decarboxylase</fullName>
    </alternativeName>
</protein>
<dbReference type="OrthoDB" id="9813612at2"/>
<dbReference type="NCBIfam" id="TIGR01140">
    <property type="entry name" value="L_thr_O3P_dcar"/>
    <property type="match status" value="1"/>
</dbReference>
<dbReference type="SUPFAM" id="SSF53383">
    <property type="entry name" value="PLP-dependent transferases"/>
    <property type="match status" value="1"/>
</dbReference>
<evidence type="ECO:0000256" key="6">
    <source>
        <dbReference type="ARBA" id="ARBA00022898"/>
    </source>
</evidence>
<dbReference type="EC" id="4.1.1.81" evidence="4"/>
<dbReference type="KEGG" id="crs:FQB35_05190"/>
<dbReference type="InterPro" id="IPR015422">
    <property type="entry name" value="PyrdxlP-dep_Trfase_small"/>
</dbReference>
<evidence type="ECO:0000259" key="10">
    <source>
        <dbReference type="Pfam" id="PF00155"/>
    </source>
</evidence>
<dbReference type="RefSeq" id="WP_148808964.1">
    <property type="nucleotide sequence ID" value="NZ_CP042243.1"/>
</dbReference>